<evidence type="ECO:0000313" key="2">
    <source>
        <dbReference type="Proteomes" id="UP000279275"/>
    </source>
</evidence>
<dbReference type="AlphaFoldDB" id="A0A3M2L0C7"/>
<accession>A0A3M2L0C7</accession>
<evidence type="ECO:0000313" key="1">
    <source>
        <dbReference type="EMBL" id="RMI30844.1"/>
    </source>
</evidence>
<name>A0A3M2L0C7_9NOCA</name>
<protein>
    <submittedName>
        <fullName evidence="1">Peptidase S1</fullName>
    </submittedName>
</protein>
<proteinExistence type="predicted"/>
<dbReference type="Gene3D" id="2.40.10.10">
    <property type="entry name" value="Trypsin-like serine proteases"/>
    <property type="match status" value="2"/>
</dbReference>
<dbReference type="SUPFAM" id="SSF50494">
    <property type="entry name" value="Trypsin-like serine proteases"/>
    <property type="match status" value="1"/>
</dbReference>
<sequence length="230" mass="23009">MPAVFAVGSLATAGTAHADPTVPLGGGSGILIEDLSDATSASACTITAVGTDRDNDLVALTAGHCGEIGARVAAEENLHAGSVGVIVNKSSTGDWAVIVLNPGKVAPVRQVGPTVIDTVGGHPRVGDLACKNGRTTGFTCGPIWETHSTYFRSELCANHGDSGAPVLEGNRVVGMVVAGTDFTAGPIDIPLPDCTGPGDLIHEPELATDFAGVLADIDRGGGPGAGFHLI</sequence>
<dbReference type="InterPro" id="IPR009003">
    <property type="entry name" value="Peptidase_S1_PA"/>
</dbReference>
<dbReference type="InterPro" id="IPR043504">
    <property type="entry name" value="Peptidase_S1_PA_chymotrypsin"/>
</dbReference>
<dbReference type="Proteomes" id="UP000279275">
    <property type="component" value="Unassembled WGS sequence"/>
</dbReference>
<keyword evidence="2" id="KW-1185">Reference proteome</keyword>
<organism evidence="1 2">
    <name type="scientific">Nocardia stercoris</name>
    <dbReference type="NCBI Taxonomy" id="2483361"/>
    <lineage>
        <taxon>Bacteria</taxon>
        <taxon>Bacillati</taxon>
        <taxon>Actinomycetota</taxon>
        <taxon>Actinomycetes</taxon>
        <taxon>Mycobacteriales</taxon>
        <taxon>Nocardiaceae</taxon>
        <taxon>Nocardia</taxon>
    </lineage>
</organism>
<dbReference type="CDD" id="cd21112">
    <property type="entry name" value="alphaLP-like"/>
    <property type="match status" value="1"/>
</dbReference>
<gene>
    <name evidence="1" type="ORF">EBN03_19530</name>
</gene>
<dbReference type="EMBL" id="RFFH01000008">
    <property type="protein sequence ID" value="RMI30844.1"/>
    <property type="molecule type" value="Genomic_DNA"/>
</dbReference>
<comment type="caution">
    <text evidence="1">The sequence shown here is derived from an EMBL/GenBank/DDBJ whole genome shotgun (WGS) entry which is preliminary data.</text>
</comment>
<reference evidence="1 2" key="1">
    <citation type="submission" date="2018-10" db="EMBL/GenBank/DDBJ databases">
        <title>Isolation from cow dung.</title>
        <authorList>
            <person name="Ling L."/>
        </authorList>
    </citation>
    <scope>NUCLEOTIDE SEQUENCE [LARGE SCALE GENOMIC DNA]</scope>
    <source>
        <strain evidence="1 2">NEAU-LL90</strain>
    </source>
</reference>